<dbReference type="RefSeq" id="WP_106305782.1">
    <property type="nucleotide sequence ID" value="NZ_PVWO01000168.1"/>
</dbReference>
<keyword evidence="3" id="KW-0238">DNA-binding</keyword>
<feature type="domain" description="RNA polymerase sigma factor 70 region 4 type 2" evidence="5">
    <location>
        <begin position="308"/>
        <end position="358"/>
    </location>
</feature>
<dbReference type="InterPro" id="IPR036388">
    <property type="entry name" value="WH-like_DNA-bd_sf"/>
</dbReference>
<accession>A0A2T1GDY0</accession>
<evidence type="ECO:0000256" key="4">
    <source>
        <dbReference type="ARBA" id="ARBA00023163"/>
    </source>
</evidence>
<organism evidence="6 7">
    <name type="scientific">Chamaesiphon polymorphus CCALA 037</name>
    <dbReference type="NCBI Taxonomy" id="2107692"/>
    <lineage>
        <taxon>Bacteria</taxon>
        <taxon>Bacillati</taxon>
        <taxon>Cyanobacteriota</taxon>
        <taxon>Cyanophyceae</taxon>
        <taxon>Gomontiellales</taxon>
        <taxon>Chamaesiphonaceae</taxon>
        <taxon>Chamaesiphon</taxon>
    </lineage>
</organism>
<protein>
    <submittedName>
        <fullName evidence="6">Group 3/4 sigma-70 RNA polymerase sigma factor</fullName>
    </submittedName>
</protein>
<dbReference type="GO" id="GO:0006352">
    <property type="term" value="P:DNA-templated transcription initiation"/>
    <property type="evidence" value="ECO:0007669"/>
    <property type="project" value="InterPro"/>
</dbReference>
<dbReference type="InterPro" id="IPR013249">
    <property type="entry name" value="RNA_pol_sigma70_r4_t2"/>
</dbReference>
<dbReference type="EMBL" id="PVWO01000168">
    <property type="protein sequence ID" value="PSB55723.1"/>
    <property type="molecule type" value="Genomic_DNA"/>
</dbReference>
<evidence type="ECO:0000313" key="7">
    <source>
        <dbReference type="Proteomes" id="UP000238937"/>
    </source>
</evidence>
<comment type="caution">
    <text evidence="6">The sequence shown here is derived from an EMBL/GenBank/DDBJ whole genome shotgun (WGS) entry which is preliminary data.</text>
</comment>
<evidence type="ECO:0000313" key="6">
    <source>
        <dbReference type="EMBL" id="PSB55723.1"/>
    </source>
</evidence>
<dbReference type="SUPFAM" id="SSF88659">
    <property type="entry name" value="Sigma3 and sigma4 domains of RNA polymerase sigma factors"/>
    <property type="match status" value="1"/>
</dbReference>
<dbReference type="PANTHER" id="PTHR30385">
    <property type="entry name" value="SIGMA FACTOR F FLAGELLAR"/>
    <property type="match status" value="1"/>
</dbReference>
<reference evidence="6 7" key="1">
    <citation type="submission" date="2018-03" db="EMBL/GenBank/DDBJ databases">
        <title>The ancient ancestry and fast evolution of plastids.</title>
        <authorList>
            <person name="Moore K.R."/>
            <person name="Magnabosco C."/>
            <person name="Momper L."/>
            <person name="Gold D.A."/>
            <person name="Bosak T."/>
            <person name="Fournier G.P."/>
        </authorList>
    </citation>
    <scope>NUCLEOTIDE SEQUENCE [LARGE SCALE GENOMIC DNA]</scope>
    <source>
        <strain evidence="6 7">CCALA 037</strain>
    </source>
</reference>
<dbReference type="NCBIfam" id="TIGR02937">
    <property type="entry name" value="sigma70-ECF"/>
    <property type="match status" value="1"/>
</dbReference>
<dbReference type="OrthoDB" id="527295at2"/>
<keyword evidence="1" id="KW-0805">Transcription regulation</keyword>
<dbReference type="InterPro" id="IPR014284">
    <property type="entry name" value="RNA_pol_sigma-70_dom"/>
</dbReference>
<evidence type="ECO:0000256" key="1">
    <source>
        <dbReference type="ARBA" id="ARBA00023015"/>
    </source>
</evidence>
<evidence type="ECO:0000256" key="3">
    <source>
        <dbReference type="ARBA" id="ARBA00023125"/>
    </source>
</evidence>
<gene>
    <name evidence="6" type="ORF">C7B77_14110</name>
</gene>
<sequence length="404" mass="46235">MRQRKDLIEIFSAFLQFESDRPTLWAIDPRLHRSMTRAVAAEARGSEDFWAVYWLRQYDKQRDTLSPALRQAIGHLAAYLQETCFWSVNRVMPRVGSVQMKLSDCFQVAIADVPKLLQAFDASKPTGLKTYANTVFGNCLRDYLRQRKEVDFCSEWGLLQKISRKRLLDALTASNFDAAMRDRYYLAWKALTSNHSSDKSPKLRTIEAPDAQTWELIARSFDRERKDFPHVAAATPKELEKWLLDAAKKVRSYLYPTVNSLNVKKGDDTEADWESDLVGNDVSPMEALEEREATAERQSQQQQMVAVLHEAIEKLDAPARELLTLYYRDGATQQHIAQQLAIPQYAVSRKLSKVRQTLLKAILEWGQNTLHIAPTSDVINSISALLEEWLESFYARTARSGASL</sequence>
<dbReference type="Pfam" id="PF08281">
    <property type="entry name" value="Sigma70_r4_2"/>
    <property type="match status" value="1"/>
</dbReference>
<keyword evidence="4" id="KW-0804">Transcription</keyword>
<evidence type="ECO:0000256" key="2">
    <source>
        <dbReference type="ARBA" id="ARBA00023082"/>
    </source>
</evidence>
<dbReference type="Gene3D" id="1.10.10.10">
    <property type="entry name" value="Winged helix-like DNA-binding domain superfamily/Winged helix DNA-binding domain"/>
    <property type="match status" value="1"/>
</dbReference>
<proteinExistence type="predicted"/>
<dbReference type="PANTHER" id="PTHR30385:SF7">
    <property type="entry name" value="RNA POLYMERASE SIGMA FACTOR FLIA"/>
    <property type="match status" value="1"/>
</dbReference>
<dbReference type="InterPro" id="IPR013324">
    <property type="entry name" value="RNA_pol_sigma_r3/r4-like"/>
</dbReference>
<dbReference type="GO" id="GO:0016987">
    <property type="term" value="F:sigma factor activity"/>
    <property type="evidence" value="ECO:0007669"/>
    <property type="project" value="UniProtKB-KW"/>
</dbReference>
<keyword evidence="7" id="KW-1185">Reference proteome</keyword>
<keyword evidence="2" id="KW-0731">Sigma factor</keyword>
<dbReference type="AlphaFoldDB" id="A0A2T1GDY0"/>
<dbReference type="Proteomes" id="UP000238937">
    <property type="component" value="Unassembled WGS sequence"/>
</dbReference>
<name>A0A2T1GDY0_9CYAN</name>
<evidence type="ECO:0000259" key="5">
    <source>
        <dbReference type="Pfam" id="PF08281"/>
    </source>
</evidence>
<dbReference type="GO" id="GO:0003677">
    <property type="term" value="F:DNA binding"/>
    <property type="evidence" value="ECO:0007669"/>
    <property type="project" value="UniProtKB-KW"/>
</dbReference>